<evidence type="ECO:0000256" key="2">
    <source>
        <dbReference type="ARBA" id="ARBA00022679"/>
    </source>
</evidence>
<dbReference type="EMBL" id="CATQJA010002664">
    <property type="protein sequence ID" value="CAJ0582049.1"/>
    <property type="molecule type" value="Genomic_DNA"/>
</dbReference>
<keyword evidence="2" id="KW-0808">Transferase</keyword>
<dbReference type="Gene3D" id="3.30.420.40">
    <property type="match status" value="2"/>
</dbReference>
<evidence type="ECO:0000256" key="1">
    <source>
        <dbReference type="ARBA" id="ARBA00009156"/>
    </source>
</evidence>
<feature type="domain" description="Carbohydrate kinase FGGY N-terminal" evidence="4">
    <location>
        <begin position="3"/>
        <end position="82"/>
    </location>
</feature>
<dbReference type="Pfam" id="PF00370">
    <property type="entry name" value="FGGY_N"/>
    <property type="match status" value="1"/>
</dbReference>
<keyword evidence="3" id="KW-0418">Kinase</keyword>
<name>A0AA36G7E0_9BILA</name>
<gene>
    <name evidence="5" type="ORF">MSPICULIGERA_LOCUS20192</name>
</gene>
<feature type="non-terminal residue" evidence="5">
    <location>
        <position position="432"/>
    </location>
</feature>
<dbReference type="InterPro" id="IPR043129">
    <property type="entry name" value="ATPase_NBD"/>
</dbReference>
<dbReference type="GO" id="GO:0005829">
    <property type="term" value="C:cytosol"/>
    <property type="evidence" value="ECO:0007669"/>
    <property type="project" value="TreeGrafter"/>
</dbReference>
<dbReference type="InterPro" id="IPR018484">
    <property type="entry name" value="FGGY_N"/>
</dbReference>
<evidence type="ECO:0000259" key="4">
    <source>
        <dbReference type="Pfam" id="PF00370"/>
    </source>
</evidence>
<dbReference type="PANTHER" id="PTHR10196:SF67">
    <property type="entry name" value="SEDOHEPTULOKINASE"/>
    <property type="match status" value="1"/>
</dbReference>
<proteinExistence type="inferred from homology"/>
<keyword evidence="6" id="KW-1185">Reference proteome</keyword>
<dbReference type="Proteomes" id="UP001177023">
    <property type="component" value="Unassembled WGS sequence"/>
</dbReference>
<evidence type="ECO:0000313" key="6">
    <source>
        <dbReference type="Proteomes" id="UP001177023"/>
    </source>
</evidence>
<sequence>MRVLGIDFGTTSLKICILDEAKDILYEAQARHDAESELGVQDVAKTLGLAMKMLEAAEKEHENIERITVAGQMHGIVFWYSNLGEDLTTLDCSALYTWQYPETTKAILAELTSLSPIEVFPGYGSSTHLYLQRKNELKSSWDRCGTIMDFFVAWMTRCKTVFIGTQNANDWGCAAGKRWNHKDLVKGITLPSIAQDGEVLAERVIDGFPFKGAEICVPLGDLQAAIFPFIREKTAVLNMGTAAQICCLVAPEYKLPAGYGHLRLDPFDQKSALLVAAGLNGGTALQTFLTMISNWSFSLQDGPCTELDLAKIIENCNKYSDITTMPKFRPTFHGERGLPELSGALISGLTGEESLYEILAALHRGIIETLFTLLPLQFLKEMGIERFCLLGSASEPRFLVHIKHILGGEFQIEKGAQNVSSAYGCAVQAIYQ</sequence>
<comment type="similarity">
    <text evidence="1">Belongs to the FGGY kinase family.</text>
</comment>
<comment type="caution">
    <text evidence="5">The sequence shown here is derived from an EMBL/GenBank/DDBJ whole genome shotgun (WGS) entry which is preliminary data.</text>
</comment>
<accession>A0AA36G7E0</accession>
<dbReference type="GO" id="GO:0006071">
    <property type="term" value="P:glycerol metabolic process"/>
    <property type="evidence" value="ECO:0007669"/>
    <property type="project" value="TreeGrafter"/>
</dbReference>
<reference evidence="5" key="1">
    <citation type="submission" date="2023-06" db="EMBL/GenBank/DDBJ databases">
        <authorList>
            <person name="Delattre M."/>
        </authorList>
    </citation>
    <scope>NUCLEOTIDE SEQUENCE</scope>
    <source>
        <strain evidence="5">AF72</strain>
    </source>
</reference>
<protein>
    <recommendedName>
        <fullName evidence="4">Carbohydrate kinase FGGY N-terminal domain-containing protein</fullName>
    </recommendedName>
</protein>
<evidence type="ECO:0000313" key="5">
    <source>
        <dbReference type="EMBL" id="CAJ0582049.1"/>
    </source>
</evidence>
<dbReference type="AlphaFoldDB" id="A0AA36G7E0"/>
<evidence type="ECO:0000256" key="3">
    <source>
        <dbReference type="ARBA" id="ARBA00022777"/>
    </source>
</evidence>
<organism evidence="5 6">
    <name type="scientific">Mesorhabditis spiculigera</name>
    <dbReference type="NCBI Taxonomy" id="96644"/>
    <lineage>
        <taxon>Eukaryota</taxon>
        <taxon>Metazoa</taxon>
        <taxon>Ecdysozoa</taxon>
        <taxon>Nematoda</taxon>
        <taxon>Chromadorea</taxon>
        <taxon>Rhabditida</taxon>
        <taxon>Rhabditina</taxon>
        <taxon>Rhabditomorpha</taxon>
        <taxon>Rhabditoidea</taxon>
        <taxon>Rhabditidae</taxon>
        <taxon>Mesorhabditinae</taxon>
        <taxon>Mesorhabditis</taxon>
    </lineage>
</organism>
<dbReference type="GO" id="GO:0050277">
    <property type="term" value="F:sedoheptulokinase activity"/>
    <property type="evidence" value="ECO:0007669"/>
    <property type="project" value="TreeGrafter"/>
</dbReference>
<dbReference type="PANTHER" id="PTHR10196">
    <property type="entry name" value="SUGAR KINASE"/>
    <property type="match status" value="1"/>
</dbReference>
<dbReference type="SUPFAM" id="SSF53067">
    <property type="entry name" value="Actin-like ATPase domain"/>
    <property type="match status" value="1"/>
</dbReference>